<sequence>MFIAALYTIAKTWKQPRCPSGDEWIKKMWYLYPMDYYSAIRNDEIRPFVTTWMDLEGIMLSEISQREKVKYCMISLISRR</sequence>
<name>A0A3L9DIK4_9STRE</name>
<evidence type="ECO:0000313" key="1">
    <source>
        <dbReference type="EMBL" id="RLY00825.1"/>
    </source>
</evidence>
<accession>A0A3L9DIK4</accession>
<proteinExistence type="predicted"/>
<reference evidence="1 2" key="1">
    <citation type="submission" date="2018-10" db="EMBL/GenBank/DDBJ databases">
        <title>Streptococcus hillyeri sp. nov., isolated from equine tracheal sample.</title>
        <authorList>
            <person name="Macfadyen A.C."/>
            <person name="Waller A."/>
            <person name="Paterson G.K."/>
        </authorList>
    </citation>
    <scope>NUCLEOTIDE SEQUENCE [LARGE SCALE GENOMIC DNA]</scope>
    <source>
        <strain evidence="1 2">28462</strain>
    </source>
</reference>
<comment type="caution">
    <text evidence="1">The sequence shown here is derived from an EMBL/GenBank/DDBJ whole genome shotgun (WGS) entry which is preliminary data.</text>
</comment>
<dbReference type="Proteomes" id="UP000279194">
    <property type="component" value="Unassembled WGS sequence"/>
</dbReference>
<evidence type="ECO:0000313" key="2">
    <source>
        <dbReference type="Proteomes" id="UP000279194"/>
    </source>
</evidence>
<gene>
    <name evidence="1" type="ORF">EAF07_10465</name>
</gene>
<dbReference type="OrthoDB" id="1550386at2"/>
<dbReference type="AlphaFoldDB" id="A0A3L9DIK4"/>
<protein>
    <submittedName>
        <fullName evidence="1">DUF1725 domain-containing protein</fullName>
    </submittedName>
</protein>
<keyword evidence="2" id="KW-1185">Reference proteome</keyword>
<organism evidence="1 2">
    <name type="scientific">Streptococcus hillyeri</name>
    <dbReference type="NCBI Taxonomy" id="2282420"/>
    <lineage>
        <taxon>Bacteria</taxon>
        <taxon>Bacillati</taxon>
        <taxon>Bacillota</taxon>
        <taxon>Bacilli</taxon>
        <taxon>Lactobacillales</taxon>
        <taxon>Streptococcaceae</taxon>
        <taxon>Streptococcus</taxon>
    </lineage>
</organism>
<dbReference type="EMBL" id="RCVM01000056">
    <property type="protein sequence ID" value="RLY00825.1"/>
    <property type="molecule type" value="Genomic_DNA"/>
</dbReference>